<dbReference type="Pfam" id="PF02719">
    <property type="entry name" value="Polysacc_synt_2"/>
    <property type="match status" value="1"/>
</dbReference>
<name>A0ABW5L2K2_9SPHI</name>
<evidence type="ECO:0000313" key="5">
    <source>
        <dbReference type="Proteomes" id="UP001597440"/>
    </source>
</evidence>
<dbReference type="Proteomes" id="UP001597440">
    <property type="component" value="Unassembled WGS sequence"/>
</dbReference>
<accession>A0ABW5L2K2</accession>
<feature type="transmembrane region" description="Helical" evidence="2">
    <location>
        <begin position="16"/>
        <end position="37"/>
    </location>
</feature>
<dbReference type="InterPro" id="IPR029063">
    <property type="entry name" value="SAM-dependent_MTases_sf"/>
</dbReference>
<feature type="transmembrane region" description="Helical" evidence="2">
    <location>
        <begin position="165"/>
        <end position="183"/>
    </location>
</feature>
<feature type="transmembrane region" description="Helical" evidence="2">
    <location>
        <begin position="89"/>
        <end position="111"/>
    </location>
</feature>
<keyword evidence="2" id="KW-0472">Membrane</keyword>
<feature type="transmembrane region" description="Helical" evidence="2">
    <location>
        <begin position="57"/>
        <end position="77"/>
    </location>
</feature>
<evidence type="ECO:0000256" key="1">
    <source>
        <dbReference type="ARBA" id="ARBA00007430"/>
    </source>
</evidence>
<dbReference type="SUPFAM" id="SSF53335">
    <property type="entry name" value="S-adenosyl-L-methionine-dependent methyltransferases"/>
    <property type="match status" value="1"/>
</dbReference>
<comment type="caution">
    <text evidence="4">The sequence shown here is derived from an EMBL/GenBank/DDBJ whole genome shotgun (WGS) entry which is preliminary data.</text>
</comment>
<keyword evidence="2" id="KW-1133">Transmembrane helix</keyword>
<dbReference type="SUPFAM" id="SSF51735">
    <property type="entry name" value="NAD(P)-binding Rossmann-fold domains"/>
    <property type="match status" value="1"/>
</dbReference>
<evidence type="ECO:0000313" key="4">
    <source>
        <dbReference type="EMBL" id="MFD2554240.1"/>
    </source>
</evidence>
<feature type="transmembrane region" description="Helical" evidence="2">
    <location>
        <begin position="131"/>
        <end position="153"/>
    </location>
</feature>
<dbReference type="PANTHER" id="PTHR43318:SF1">
    <property type="entry name" value="POLYSACCHARIDE BIOSYNTHESIS PROTEIN EPSC-RELATED"/>
    <property type="match status" value="1"/>
</dbReference>
<feature type="domain" description="Polysaccharide biosynthesis protein CapD-like" evidence="3">
    <location>
        <begin position="308"/>
        <end position="591"/>
    </location>
</feature>
<comment type="similarity">
    <text evidence="1">Belongs to the polysaccharide synthase family.</text>
</comment>
<dbReference type="InterPro" id="IPR003869">
    <property type="entry name" value="Polysac_CapD-like"/>
</dbReference>
<dbReference type="InterPro" id="IPR036291">
    <property type="entry name" value="NAD(P)-bd_dom_sf"/>
</dbReference>
<dbReference type="CDD" id="cd05237">
    <property type="entry name" value="UDP_invert_4-6DH_SDR_e"/>
    <property type="match status" value="1"/>
</dbReference>
<dbReference type="Pfam" id="PF13727">
    <property type="entry name" value="CoA_binding_3"/>
    <property type="match status" value="1"/>
</dbReference>
<dbReference type="InterPro" id="IPR051203">
    <property type="entry name" value="Polysaccharide_Synthase-Rel"/>
</dbReference>
<evidence type="ECO:0000256" key="2">
    <source>
        <dbReference type="SAM" id="Phobius"/>
    </source>
</evidence>
<dbReference type="EMBL" id="JBHULD010000008">
    <property type="protein sequence ID" value="MFD2554240.1"/>
    <property type="molecule type" value="Genomic_DNA"/>
</dbReference>
<keyword evidence="2" id="KW-0812">Transmembrane</keyword>
<reference evidence="5" key="1">
    <citation type="journal article" date="2019" name="Int. J. Syst. Evol. Microbiol.">
        <title>The Global Catalogue of Microorganisms (GCM) 10K type strain sequencing project: providing services to taxonomists for standard genome sequencing and annotation.</title>
        <authorList>
            <consortium name="The Broad Institute Genomics Platform"/>
            <consortium name="The Broad Institute Genome Sequencing Center for Infectious Disease"/>
            <person name="Wu L."/>
            <person name="Ma J."/>
        </authorList>
    </citation>
    <scope>NUCLEOTIDE SEQUENCE [LARGE SCALE GENOMIC DNA]</scope>
    <source>
        <strain evidence="5">KCTC 52298</strain>
    </source>
</reference>
<gene>
    <name evidence="4" type="ORF">ACFSQW_07555</name>
</gene>
<dbReference type="PANTHER" id="PTHR43318">
    <property type="entry name" value="UDP-N-ACETYLGLUCOSAMINE 4,6-DEHYDRATASE"/>
    <property type="match status" value="1"/>
</dbReference>
<organism evidence="4 5">
    <name type="scientific">Sphingobacterium tabacisoli</name>
    <dbReference type="NCBI Taxonomy" id="2044855"/>
    <lineage>
        <taxon>Bacteria</taxon>
        <taxon>Pseudomonadati</taxon>
        <taxon>Bacteroidota</taxon>
        <taxon>Sphingobacteriia</taxon>
        <taxon>Sphingobacteriales</taxon>
        <taxon>Sphingobacteriaceae</taxon>
        <taxon>Sphingobacterium</taxon>
    </lineage>
</organism>
<protein>
    <submittedName>
        <fullName evidence="4">Polysaccharide biosynthesis protein</fullName>
    </submittedName>
</protein>
<dbReference type="RefSeq" id="WP_210355961.1">
    <property type="nucleotide sequence ID" value="NZ_JAEQMU010000006.1"/>
</dbReference>
<proteinExistence type="inferred from homology"/>
<keyword evidence="5" id="KW-1185">Reference proteome</keyword>
<evidence type="ECO:0000259" key="3">
    <source>
        <dbReference type="Pfam" id="PF02719"/>
    </source>
</evidence>
<dbReference type="Gene3D" id="3.40.50.720">
    <property type="entry name" value="NAD(P)-binding Rossmann-like Domain"/>
    <property type="match status" value="2"/>
</dbReference>
<sequence>MINIWREGLRMDKPRWMILLIDLVLMSGAFVFSFVLIFKERNGIEVQNMMGLFDRMLGQLLIVGTIYLLCFLSFQTYRSVIRRTGLRDIQQLAITIVVAFGMSVVVSHLIHWKIEYLPALRGIIPFSDTQLLFHAFITGFSMSFARVLYRALYHEILWNRKDNRIPVILFGAGNMGNTTFHFIQSTSRNKYRVVAIMDDNPARIGKRIQGFKVHDVANLNKDFVQKFGNAHELIIATDRHTPERLQRVFKLAEPIPLVVKIIPDSAKLLAGEVATRQIRSLRIEDLLGRKAIDLDNPSIQKEMEGKVVLVTGGAGSIGSELVRQIAATTCRRLIVLDQAESALYEIQQEITDCSNQKRFNFIVGNVRNEAFMQQVFEKYRPDYVFHAAAYKHVPLMEENPYEAIMTNVWGSCNVALLADRYGVEKFVMVSTDKAVNPTNVMGATKRVAEIIISCINAESKTSYIVTRFGNVLGSNGSVIPLFEKQMLKGGPLTITHPDITRYFMTIPEACQLVQEAGVMGKGGEVFVFDMGQPVRIMDLAIQMIQLKGYSYPEDIGIEIVGLRPGEKTFEELLANDENTEKTHHEKIMIAKVRPHDLHLKRAKIEELCALVKVADPEKQKMELVQLIKEIVPEYKSQNSVFEKLDV</sequence>